<dbReference type="InterPro" id="IPR011646">
    <property type="entry name" value="KAP_P-loop"/>
</dbReference>
<feature type="domain" description="KAP NTPase" evidence="1">
    <location>
        <begin position="25"/>
        <end position="315"/>
    </location>
</feature>
<dbReference type="EMBL" id="RCXL01000028">
    <property type="protein sequence ID" value="RYT70315.1"/>
    <property type="molecule type" value="Genomic_DNA"/>
</dbReference>
<dbReference type="Proteomes" id="UP000254424">
    <property type="component" value="Unassembled WGS sequence"/>
</dbReference>
<evidence type="ECO:0000259" key="1">
    <source>
        <dbReference type="Pfam" id="PF07693"/>
    </source>
</evidence>
<dbReference type="InterPro" id="IPR027417">
    <property type="entry name" value="P-loop_NTPase"/>
</dbReference>
<dbReference type="InterPro" id="IPR052754">
    <property type="entry name" value="NTPase_KAP_P-loop"/>
</dbReference>
<evidence type="ECO:0000313" key="2">
    <source>
        <dbReference type="EMBL" id="KAA5270859.1"/>
    </source>
</evidence>
<dbReference type="Gene3D" id="3.40.50.300">
    <property type="entry name" value="P-loop containing nucleotide triphosphate hydrolases"/>
    <property type="match status" value="1"/>
</dbReference>
<evidence type="ECO:0000313" key="5">
    <source>
        <dbReference type="Proteomes" id="UP000254424"/>
    </source>
</evidence>
<organism evidence="4 5">
    <name type="scientific">Bacteroides eggerthii</name>
    <dbReference type="NCBI Taxonomy" id="28111"/>
    <lineage>
        <taxon>Bacteria</taxon>
        <taxon>Pseudomonadati</taxon>
        <taxon>Bacteroidota</taxon>
        <taxon>Bacteroidia</taxon>
        <taxon>Bacteroidales</taxon>
        <taxon>Bacteroidaceae</taxon>
        <taxon>Bacteroides</taxon>
    </lineage>
</organism>
<dbReference type="EMBL" id="UFSX01000002">
    <property type="protein sequence ID" value="SUV43108.1"/>
    <property type="molecule type" value="Genomic_DNA"/>
</dbReference>
<dbReference type="RefSeq" id="WP_004291661.1">
    <property type="nucleotide sequence ID" value="NZ_CABKNQ010000017.1"/>
</dbReference>
<name>A0A380Z7W1_9BACE</name>
<protein>
    <submittedName>
        <fullName evidence="4">Predicted P-loop ATPase</fullName>
    </submittedName>
</protein>
<evidence type="ECO:0000313" key="6">
    <source>
        <dbReference type="Proteomes" id="UP000291917"/>
    </source>
</evidence>
<reference evidence="4 5" key="1">
    <citation type="submission" date="2018-06" db="EMBL/GenBank/DDBJ databases">
        <authorList>
            <consortium name="Pathogen Informatics"/>
            <person name="Doyle S."/>
        </authorList>
    </citation>
    <scope>NUCLEOTIDE SEQUENCE [LARGE SCALE GENOMIC DNA]</scope>
    <source>
        <strain evidence="4 5">NCTC11155</strain>
    </source>
</reference>
<proteinExistence type="predicted"/>
<dbReference type="STRING" id="483216.BACEGG_03189"/>
<dbReference type="AlphaFoldDB" id="A0A380Z7W1"/>
<reference evidence="2 7" key="2">
    <citation type="journal article" date="2019" name="Nat. Med.">
        <title>A library of human gut bacterial isolates paired with longitudinal multiomics data enables mechanistic microbiome research.</title>
        <authorList>
            <person name="Poyet M."/>
            <person name="Groussin M."/>
            <person name="Gibbons S.M."/>
            <person name="Avila-Pacheco J."/>
            <person name="Jiang X."/>
            <person name="Kearney S.M."/>
            <person name="Perrotta A.R."/>
            <person name="Berdy B."/>
            <person name="Zhao S."/>
            <person name="Lieberman T.D."/>
            <person name="Swanson P.K."/>
            <person name="Smith M."/>
            <person name="Roesemann S."/>
            <person name="Alexander J.E."/>
            <person name="Rich S.A."/>
            <person name="Livny J."/>
            <person name="Vlamakis H."/>
            <person name="Clish C."/>
            <person name="Bullock K."/>
            <person name="Deik A."/>
            <person name="Scott J."/>
            <person name="Pierce K.A."/>
            <person name="Xavier R.J."/>
            <person name="Alm E.J."/>
        </authorList>
    </citation>
    <scope>NUCLEOTIDE SEQUENCE [LARGE SCALE GENOMIC DNA]</scope>
    <source>
        <strain evidence="2 7">BIOML-A1</strain>
    </source>
</reference>
<sequence>MTIKHDDIIISKENPFENCKLNRQIYASILSDIISSYREGFVLSINGQWGSGKTTFVKMWEQQLKNNDYKTLYFNAWENDLLTDPSVAILGELKKLLYKNDERIFNKILKTTATVTRNIIPSLGKAIANHYIDNEIVTETIENALSATTEILEKEIEEYCKRKKGIDEFKELLTEYVKAESPDKPIVFIIDELDRCRPSYAVEVLEKVKHFFSVNGIVFILSIDKSQMCNSIKGFYGSESIDSEDYLLRFIDLEYRLPEPDPKVFCEYLYDYFDFKNFFNNQNRLDSFRNKSEDEEFIKFAAMLANASKLTLRQLEKLFAHSRIALKSFEYQEYVTPPLFFFLVYVRNHKTVIYNKIKSKQFDIQELVTFLETTINVTSSNSTNNFLIVELLVFYMTYCNEYERTEKIVLLNEEQNPLFSTKIKIEELRSYVRYCDGEYRGNNILKHLLNKIELYSRLIS</sequence>
<evidence type="ECO:0000313" key="7">
    <source>
        <dbReference type="Proteomes" id="UP000335496"/>
    </source>
</evidence>
<dbReference type="SUPFAM" id="SSF52540">
    <property type="entry name" value="P-loop containing nucleoside triphosphate hydrolases"/>
    <property type="match status" value="1"/>
</dbReference>
<dbReference type="Proteomes" id="UP000291917">
    <property type="component" value="Unassembled WGS sequence"/>
</dbReference>
<dbReference type="GeneID" id="26158882"/>
<evidence type="ECO:0000313" key="4">
    <source>
        <dbReference type="EMBL" id="SUV43108.1"/>
    </source>
</evidence>
<dbReference type="OrthoDB" id="88903at2"/>
<dbReference type="PANTHER" id="PTHR22674:SF6">
    <property type="entry name" value="NTPASE KAP FAMILY P-LOOP DOMAIN-CONTAINING PROTEIN 1"/>
    <property type="match status" value="1"/>
</dbReference>
<dbReference type="PANTHER" id="PTHR22674">
    <property type="entry name" value="NTPASE, KAP FAMILY P-LOOP DOMAIN-CONTAINING 1"/>
    <property type="match status" value="1"/>
</dbReference>
<dbReference type="Pfam" id="PF07693">
    <property type="entry name" value="KAP_NTPase"/>
    <property type="match status" value="1"/>
</dbReference>
<evidence type="ECO:0000313" key="3">
    <source>
        <dbReference type="EMBL" id="RYT70315.1"/>
    </source>
</evidence>
<dbReference type="EMBL" id="VVZX01000026">
    <property type="protein sequence ID" value="KAA5270859.1"/>
    <property type="molecule type" value="Genomic_DNA"/>
</dbReference>
<dbReference type="Proteomes" id="UP000335496">
    <property type="component" value="Unassembled WGS sequence"/>
</dbReference>
<gene>
    <name evidence="3" type="ORF">EAJ03_15560</name>
    <name evidence="2" type="ORF">F2Z23_15755</name>
    <name evidence="4" type="ORF">NCTC11155_02498</name>
</gene>
<accession>A0A380Z7W1</accession>
<keyword evidence="7" id="KW-1185">Reference proteome</keyword>
<reference evidence="3 6" key="3">
    <citation type="journal article" date="2019" name="Science, e1252229">
        <title>Invertible promoters mediate bacterial phase variation, antibiotic resistance, and host adaptation in the gut.</title>
        <authorList>
            <person name="Jiang X."/>
            <person name="Hall A.B."/>
            <person name="Arthur T.D."/>
            <person name="Plichta D.R."/>
            <person name="Covington C.T."/>
            <person name="Poyet M."/>
            <person name="Crothers J."/>
            <person name="Moses P.L."/>
            <person name="Tolonen A.C."/>
            <person name="Vlamakis H."/>
            <person name="Alm E.J."/>
            <person name="Xavier R.J."/>
        </authorList>
    </citation>
    <scope>NUCLEOTIDE SEQUENCE [LARGE SCALE GENOMIC DNA]</scope>
    <source>
        <strain evidence="3">Bj_0095</strain>
        <strain evidence="6">bj_0095</strain>
    </source>
</reference>